<accession>A0A170ZR82</accession>
<evidence type="ECO:0000256" key="7">
    <source>
        <dbReference type="ARBA" id="ARBA00023118"/>
    </source>
</evidence>
<dbReference type="PRINTS" id="PR00866">
    <property type="entry name" value="RNADNAPOLMS"/>
</dbReference>
<dbReference type="PANTHER" id="PTHR34047">
    <property type="entry name" value="NUCLEAR INTRON MATURASE 1, MITOCHONDRIAL-RELATED"/>
    <property type="match status" value="1"/>
</dbReference>
<comment type="similarity">
    <text evidence="8">Belongs to the bacterial reverse transcriptase family.</text>
</comment>
<name>A0A170ZR82_9BACT</name>
<evidence type="ECO:0000256" key="5">
    <source>
        <dbReference type="ARBA" id="ARBA00022842"/>
    </source>
</evidence>
<dbReference type="GO" id="GO:0051607">
    <property type="term" value="P:defense response to virus"/>
    <property type="evidence" value="ECO:0007669"/>
    <property type="project" value="UniProtKB-KW"/>
</dbReference>
<comment type="catalytic activity">
    <reaction evidence="9">
        <text>DNA(n) + a 2'-deoxyribonucleoside 5'-triphosphate = DNA(n+1) + diphosphate</text>
        <dbReference type="Rhea" id="RHEA:22508"/>
        <dbReference type="Rhea" id="RHEA-COMP:17339"/>
        <dbReference type="Rhea" id="RHEA-COMP:17340"/>
        <dbReference type="ChEBI" id="CHEBI:33019"/>
        <dbReference type="ChEBI" id="CHEBI:61560"/>
        <dbReference type="ChEBI" id="CHEBI:173112"/>
        <dbReference type="EC" id="2.7.7.49"/>
    </reaction>
</comment>
<dbReference type="Proteomes" id="UP000076586">
    <property type="component" value="Unassembled WGS sequence"/>
</dbReference>
<dbReference type="GO" id="GO:0003723">
    <property type="term" value="F:RNA binding"/>
    <property type="evidence" value="ECO:0007669"/>
    <property type="project" value="InterPro"/>
</dbReference>
<sequence>MEELSKDNFLASTNKRELAASLGIKYSTLAYLLYHLTDERRYSEFEIKKKNGKSRMIAAPTVGIKHVQSNLAYILLDIYPSKKNVHAYLKKRNIKSNASHHLHKKLLINIDLKDFFPSINFGRVRGLFMSHPFKFNEEVATILAKICCYKNTLPQGAPTSPILSNFICRKLDNQLVDLAQKGRFSYTRYADDITFSTNLSPLSQVLGTISDNKIVLSEELTSIITSNGFTVNQDKTRYATNANHQEVTGLVVNEFPNVKRQYVRHIRAMLHAWEQYGLTLAAQEHFSKYNTKHKIISNPEISYKNEIAGKIGFVGSIKGKDDDIYRKMCIRLRELDPDIKLAVAFSNFHNENKPVIYGEGKTDWKHLKAALRYFQHKGEFLDLNIHITEYSEQVKINNAELLAMCKSKALDANKHKLIFLFDRDNHQINSEASLNESNYKYWGNNVYSVLLPKPDHRDFNEICIEFLYEDEIIQRKDNNGYRLFINNEFSKDTGRHLINEKLQLSNLGIIRCPYPRIIEHDVMDIETGKNKALPKNNFATYILEQQPPFDNVSFEHFRGIFELLTTIATE</sequence>
<dbReference type="STRING" id="681398.PJIAN_3245"/>
<dbReference type="Pfam" id="PF00078">
    <property type="entry name" value="RVT_1"/>
    <property type="match status" value="1"/>
</dbReference>
<evidence type="ECO:0000256" key="6">
    <source>
        <dbReference type="ARBA" id="ARBA00022918"/>
    </source>
</evidence>
<gene>
    <name evidence="11" type="ORF">PJIAN_3245</name>
</gene>
<dbReference type="GO" id="GO:0046872">
    <property type="term" value="F:metal ion binding"/>
    <property type="evidence" value="ECO:0007669"/>
    <property type="project" value="UniProtKB-KW"/>
</dbReference>
<keyword evidence="6 11" id="KW-0695">RNA-directed DNA polymerase</keyword>
<keyword evidence="2" id="KW-0808">Transferase</keyword>
<evidence type="ECO:0000256" key="9">
    <source>
        <dbReference type="ARBA" id="ARBA00048173"/>
    </source>
</evidence>
<keyword evidence="12" id="KW-1185">Reference proteome</keyword>
<organism evidence="11 12">
    <name type="scientific">Paludibacter jiangxiensis</name>
    <dbReference type="NCBI Taxonomy" id="681398"/>
    <lineage>
        <taxon>Bacteria</taxon>
        <taxon>Pseudomonadati</taxon>
        <taxon>Bacteroidota</taxon>
        <taxon>Bacteroidia</taxon>
        <taxon>Bacteroidales</taxon>
        <taxon>Paludibacteraceae</taxon>
        <taxon>Paludibacter</taxon>
    </lineage>
</organism>
<dbReference type="SUPFAM" id="SSF56672">
    <property type="entry name" value="DNA/RNA polymerases"/>
    <property type="match status" value="1"/>
</dbReference>
<dbReference type="PANTHER" id="PTHR34047:SF7">
    <property type="entry name" value="RNA-DIRECTED DNA POLYMERASE"/>
    <property type="match status" value="1"/>
</dbReference>
<keyword evidence="5" id="KW-0460">Magnesium</keyword>
<dbReference type="InterPro" id="IPR043502">
    <property type="entry name" value="DNA/RNA_pol_sf"/>
</dbReference>
<dbReference type="EMBL" id="BDCR01000003">
    <property type="protein sequence ID" value="GAT62933.1"/>
    <property type="molecule type" value="Genomic_DNA"/>
</dbReference>
<dbReference type="InterPro" id="IPR000477">
    <property type="entry name" value="RT_dom"/>
</dbReference>
<keyword evidence="3" id="KW-0548">Nucleotidyltransferase</keyword>
<evidence type="ECO:0000259" key="10">
    <source>
        <dbReference type="PROSITE" id="PS50878"/>
    </source>
</evidence>
<feature type="domain" description="Reverse transcriptase" evidence="10">
    <location>
        <begin position="1"/>
        <end position="252"/>
    </location>
</feature>
<dbReference type="InterPro" id="IPR000123">
    <property type="entry name" value="Reverse_transcriptase_msDNA"/>
</dbReference>
<reference evidence="12" key="2">
    <citation type="journal article" date="2017" name="Genome Announc.">
        <title>Draft genome sequence of Paludibacter jiangxiensis NM7(T), a propionate-producing fermentative bacterium.</title>
        <authorList>
            <person name="Qiu Y.-L."/>
            <person name="Tourlousse D.M."/>
            <person name="Matsuura N."/>
            <person name="Ohashi A."/>
            <person name="Sekiguchi Y."/>
        </authorList>
    </citation>
    <scope>NUCLEOTIDE SEQUENCE [LARGE SCALE GENOMIC DNA]</scope>
    <source>
        <strain evidence="12">NM7</strain>
    </source>
</reference>
<keyword evidence="4" id="KW-0479">Metal-binding</keyword>
<dbReference type="PROSITE" id="PS50878">
    <property type="entry name" value="RT_POL"/>
    <property type="match status" value="1"/>
</dbReference>
<dbReference type="AlphaFoldDB" id="A0A170ZR82"/>
<protein>
    <recommendedName>
        <fullName evidence="1">RNA-directed DNA polymerase</fullName>
        <ecNumber evidence="1">2.7.7.49</ecNumber>
    </recommendedName>
</protein>
<dbReference type="GO" id="GO:0003964">
    <property type="term" value="F:RNA-directed DNA polymerase activity"/>
    <property type="evidence" value="ECO:0007669"/>
    <property type="project" value="UniProtKB-KW"/>
</dbReference>
<evidence type="ECO:0000313" key="12">
    <source>
        <dbReference type="Proteomes" id="UP000076586"/>
    </source>
</evidence>
<dbReference type="EC" id="2.7.7.49" evidence="1"/>
<keyword evidence="7" id="KW-0051">Antiviral defense</keyword>
<dbReference type="OrthoDB" id="9780724at2"/>
<dbReference type="CDD" id="cd03487">
    <property type="entry name" value="RT_Bac_retron_II"/>
    <property type="match status" value="1"/>
</dbReference>
<evidence type="ECO:0000256" key="2">
    <source>
        <dbReference type="ARBA" id="ARBA00022679"/>
    </source>
</evidence>
<evidence type="ECO:0000256" key="3">
    <source>
        <dbReference type="ARBA" id="ARBA00022695"/>
    </source>
</evidence>
<reference evidence="12" key="1">
    <citation type="submission" date="2016-04" db="EMBL/GenBank/DDBJ databases">
        <title>Draft genome sequence of Paludibacter jiangxiensis strain NM7.</title>
        <authorList>
            <person name="Qiu Y."/>
            <person name="Matsuura N."/>
            <person name="Ohashi A."/>
            <person name="Tourlousse M.D."/>
            <person name="Sekiguchi Y."/>
        </authorList>
    </citation>
    <scope>NUCLEOTIDE SEQUENCE [LARGE SCALE GENOMIC DNA]</scope>
    <source>
        <strain evidence="12">NM7</strain>
    </source>
</reference>
<proteinExistence type="inferred from homology"/>
<evidence type="ECO:0000256" key="4">
    <source>
        <dbReference type="ARBA" id="ARBA00022723"/>
    </source>
</evidence>
<dbReference type="InterPro" id="IPR051083">
    <property type="entry name" value="GrpII_Intron_Splice-Mob/Def"/>
</dbReference>
<evidence type="ECO:0000256" key="1">
    <source>
        <dbReference type="ARBA" id="ARBA00012493"/>
    </source>
</evidence>
<dbReference type="RefSeq" id="WP_068703682.1">
    <property type="nucleotide sequence ID" value="NZ_BDCR01000003.1"/>
</dbReference>
<comment type="caution">
    <text evidence="11">The sequence shown here is derived from an EMBL/GenBank/DDBJ whole genome shotgun (WGS) entry which is preliminary data.</text>
</comment>
<evidence type="ECO:0000256" key="8">
    <source>
        <dbReference type="ARBA" id="ARBA00034120"/>
    </source>
</evidence>
<evidence type="ECO:0000313" key="11">
    <source>
        <dbReference type="EMBL" id="GAT62933.1"/>
    </source>
</evidence>